<keyword evidence="1" id="KW-0677">Repeat</keyword>
<evidence type="ECO:0000259" key="4">
    <source>
        <dbReference type="Pfam" id="PF22939"/>
    </source>
</evidence>
<dbReference type="PANTHER" id="PTHR24123:SF33">
    <property type="entry name" value="PROTEIN HOS4"/>
    <property type="match status" value="1"/>
</dbReference>
<evidence type="ECO:0000256" key="1">
    <source>
        <dbReference type="ARBA" id="ARBA00022737"/>
    </source>
</evidence>
<reference evidence="5" key="2">
    <citation type="submission" date="2023-01" db="EMBL/GenBank/DDBJ databases">
        <authorList>
            <person name="Petersen C."/>
        </authorList>
    </citation>
    <scope>NUCLEOTIDE SEQUENCE</scope>
    <source>
        <strain evidence="5">IBT 17514</strain>
    </source>
</reference>
<evidence type="ECO:0000256" key="3">
    <source>
        <dbReference type="PROSITE-ProRule" id="PRU00023"/>
    </source>
</evidence>
<dbReference type="InterPro" id="IPR054471">
    <property type="entry name" value="GPIID_WHD"/>
</dbReference>
<reference evidence="5" key="1">
    <citation type="journal article" date="2023" name="IMA Fungus">
        <title>Comparative genomic study of the Penicillium genus elucidates a diverse pangenome and 15 lateral gene transfer events.</title>
        <authorList>
            <person name="Petersen C."/>
            <person name="Sorensen T."/>
            <person name="Nielsen M.R."/>
            <person name="Sondergaard T.E."/>
            <person name="Sorensen J.L."/>
            <person name="Fitzpatrick D.A."/>
            <person name="Frisvad J.C."/>
            <person name="Nielsen K.L."/>
        </authorList>
    </citation>
    <scope>NUCLEOTIDE SEQUENCE</scope>
    <source>
        <strain evidence="5">IBT 17514</strain>
    </source>
</reference>
<dbReference type="Gene3D" id="1.25.40.20">
    <property type="entry name" value="Ankyrin repeat-containing domain"/>
    <property type="match status" value="2"/>
</dbReference>
<evidence type="ECO:0000313" key="5">
    <source>
        <dbReference type="EMBL" id="KAJ5716254.1"/>
    </source>
</evidence>
<sequence>MPGLAERASDYNLKGQSDEFETIRNLLGALLPPGFKAYLVIDGLDECEPEDRRTVIQEIRWLQQRFSFFLCASVRKEPRDPYKIDDAWEKFESVEITAIPDNASDIEIFIETELETRIASGKLTIGNPLLVLEIQDALLKGSQGMFLWVALQIDNLCTMCTDEAIRQALADLPQTLSETFDRILRKFDSTLARSYQKSILEIIVAARYPLTPEELREALSVIPGDTTWDASRLVNDIFGILTCCGSLLTIDEEEKTVRLVHSSVRQFLVDSEPGTAARFTLTSAQKKMADIITTYLNYDIFERQLSTRVRSNIESDSTPAKILDSNFEVPTVVRDIAVNLLKLRRVPGFNMGKTLEQIRTRPQTNADSPLKLLSYAKSNCLFHIACVLESGESPEVDASFLRLLNGTMVDINTGDGQRMLLTACEKGSEAIVKILLHSSQLNPNSTDLSGHTPLFLAAASGHDAIVKLLLGVRSIDPNIKSKKIQTSLHIAIEKCHNTTAEILIESGRLNINAKDHSDRTPLHIALRSLHTDPAAKALLQSPSVLPDEQDCQRKTPLHNALEGGNVAVAKMLILSGKVKTNTKDGNRRSPLHLAVKFDFTGEITRLLLQFDSTEPDADDWKMVTPLHQSVKSSNPSAMKALIESGRVYPPFRVNGRLLNPNRWTVMHAAAQNGDEEMTKLLLSYDQVDANARDYDGKTPLHYGASANNVRFVQCMLESDNVLANAKDDTGRTPLHVAFMHNSRAVADLLLSCERVQCDVNEKDHEGFTPLDYADLLQNLTMGNSSVSGKELTVSVRRARELKEVREYGL</sequence>
<dbReference type="PANTHER" id="PTHR24123">
    <property type="entry name" value="ANKYRIN REPEAT-CONTAINING"/>
    <property type="match status" value="1"/>
</dbReference>
<dbReference type="PROSITE" id="PS50297">
    <property type="entry name" value="ANK_REP_REGION"/>
    <property type="match status" value="3"/>
</dbReference>
<dbReference type="SUPFAM" id="SSF48403">
    <property type="entry name" value="Ankyrin repeat"/>
    <property type="match status" value="1"/>
</dbReference>
<organism evidence="5 6">
    <name type="scientific">Penicillium malachiteum</name>
    <dbReference type="NCBI Taxonomy" id="1324776"/>
    <lineage>
        <taxon>Eukaryota</taxon>
        <taxon>Fungi</taxon>
        <taxon>Dikarya</taxon>
        <taxon>Ascomycota</taxon>
        <taxon>Pezizomycotina</taxon>
        <taxon>Eurotiomycetes</taxon>
        <taxon>Eurotiomycetidae</taxon>
        <taxon>Eurotiales</taxon>
        <taxon>Aspergillaceae</taxon>
        <taxon>Penicillium</taxon>
    </lineage>
</organism>
<dbReference type="Proteomes" id="UP001215712">
    <property type="component" value="Unassembled WGS sequence"/>
</dbReference>
<gene>
    <name evidence="5" type="ORF">N7493_008165</name>
</gene>
<dbReference type="Pfam" id="PF12796">
    <property type="entry name" value="Ank_2"/>
    <property type="match status" value="3"/>
</dbReference>
<keyword evidence="2 3" id="KW-0040">ANK repeat</keyword>
<dbReference type="PROSITE" id="PS50088">
    <property type="entry name" value="ANK_REPEAT"/>
    <property type="match status" value="3"/>
</dbReference>
<dbReference type="SMART" id="SM00248">
    <property type="entry name" value="ANK"/>
    <property type="match status" value="10"/>
</dbReference>
<dbReference type="AlphaFoldDB" id="A0AAD6HGQ3"/>
<protein>
    <recommendedName>
        <fullName evidence="4">GPI inositol-deacylase winged helix domain-containing protein</fullName>
    </recommendedName>
</protein>
<dbReference type="InterPro" id="IPR036770">
    <property type="entry name" value="Ankyrin_rpt-contain_sf"/>
</dbReference>
<feature type="repeat" description="ANK" evidence="3">
    <location>
        <begin position="729"/>
        <end position="751"/>
    </location>
</feature>
<keyword evidence="6" id="KW-1185">Reference proteome</keyword>
<feature type="repeat" description="ANK" evidence="3">
    <location>
        <begin position="449"/>
        <end position="470"/>
    </location>
</feature>
<comment type="caution">
    <text evidence="5">The sequence shown here is derived from an EMBL/GenBank/DDBJ whole genome shotgun (WGS) entry which is preliminary data.</text>
</comment>
<dbReference type="EMBL" id="JAQJAN010000012">
    <property type="protein sequence ID" value="KAJ5716254.1"/>
    <property type="molecule type" value="Genomic_DNA"/>
</dbReference>
<feature type="repeat" description="ANK" evidence="3">
    <location>
        <begin position="552"/>
        <end position="576"/>
    </location>
</feature>
<name>A0AAD6HGQ3_9EURO</name>
<dbReference type="InterPro" id="IPR002110">
    <property type="entry name" value="Ankyrin_rpt"/>
</dbReference>
<feature type="domain" description="GPI inositol-deacylase winged helix" evidence="4">
    <location>
        <begin position="193"/>
        <end position="280"/>
    </location>
</feature>
<dbReference type="Pfam" id="PF22939">
    <property type="entry name" value="WHD_GPIID"/>
    <property type="match status" value="1"/>
</dbReference>
<accession>A0AAD6HGQ3</accession>
<evidence type="ECO:0000313" key="6">
    <source>
        <dbReference type="Proteomes" id="UP001215712"/>
    </source>
</evidence>
<dbReference type="InterPro" id="IPR051165">
    <property type="entry name" value="Multifunctional_ANK_Repeat"/>
</dbReference>
<evidence type="ECO:0000256" key="2">
    <source>
        <dbReference type="ARBA" id="ARBA00023043"/>
    </source>
</evidence>
<proteinExistence type="predicted"/>
<dbReference type="Pfam" id="PF00023">
    <property type="entry name" value="Ank"/>
    <property type="match status" value="1"/>
</dbReference>